<dbReference type="EMBL" id="AF282130">
    <property type="protein sequence ID" value="AAG30061.1"/>
    <property type="molecule type" value="Genomic_DNA"/>
</dbReference>
<dbReference type="Gene3D" id="2.60.40.3190">
    <property type="entry name" value="Herpesvirus glycoprotein H, C-terminal domain"/>
    <property type="match status" value="1"/>
</dbReference>
<keyword evidence="8" id="KW-0946">Virion</keyword>
<dbReference type="Gene3D" id="3.30.500.50">
    <property type="match status" value="1"/>
</dbReference>
<dbReference type="InterPro" id="IPR038172">
    <property type="entry name" value="Herpes_glycoH_C_sf"/>
</dbReference>
<keyword evidence="5" id="KW-1162">Viral penetration into host cytoplasm</keyword>
<dbReference type="GO" id="GO:0019031">
    <property type="term" value="C:viral envelope"/>
    <property type="evidence" value="ECO:0007669"/>
    <property type="project" value="UniProtKB-KW"/>
</dbReference>
<dbReference type="HAMAP" id="MF_04033">
    <property type="entry name" value="HSV_GH"/>
    <property type="match status" value="1"/>
</dbReference>
<evidence type="ECO:0000256" key="9">
    <source>
        <dbReference type="ARBA" id="ARBA00022870"/>
    </source>
</evidence>
<reference evidence="19" key="2">
    <citation type="submission" date="2004-11" db="EMBL/GenBank/DDBJ databases">
        <authorList>
            <person name="Aouacheria A.J."/>
            <person name="Banyai M."/>
            <person name="Rigal D."/>
            <person name="Schmidt C.J."/>
            <person name="Gillet G."/>
        </authorList>
    </citation>
    <scope>NUCLEOTIDE SEQUENCE</scope>
    <source>
        <strain evidence="19">FC126</strain>
    </source>
</reference>
<keyword evidence="3" id="KW-1032">Host cell membrane</keyword>
<keyword evidence="15" id="KW-0325">Glycoprotein</keyword>
<evidence type="ECO:0000256" key="11">
    <source>
        <dbReference type="ARBA" id="ARBA00022981"/>
    </source>
</evidence>
<keyword evidence="14 17" id="KW-0472">Membrane</keyword>
<reference evidence="19" key="1">
    <citation type="journal article" date="2001" name="J. Gen. Virol.">
        <title>The genome of herpesvirus of turkeys: comparative analysis with Marek's disease viruses.</title>
        <authorList>
            <person name="Kingham B.F."/>
            <person name="Zelnik V."/>
            <person name="Kopacek J."/>
            <person name="Majerciak V."/>
            <person name="Ney E."/>
            <person name="Schmidt C.J."/>
        </authorList>
    </citation>
    <scope>NUCLEOTIDE SEQUENCE</scope>
    <source>
        <strain evidence="19">FC126</strain>
    </source>
</reference>
<dbReference type="InterPro" id="IPR003493">
    <property type="entry name" value="Herpes_gH"/>
</dbReference>
<evidence type="ECO:0000256" key="5">
    <source>
        <dbReference type="ARBA" id="ARBA00022595"/>
    </source>
</evidence>
<organismHost>
    <name type="scientific">Gallus gallus</name>
    <name type="common">Chicken</name>
    <dbReference type="NCBI Taxonomy" id="9031"/>
</organismHost>
<accession>Q9E1H0</accession>
<evidence type="ECO:0000256" key="12">
    <source>
        <dbReference type="ARBA" id="ARBA00022989"/>
    </source>
</evidence>
<evidence type="ECO:0000256" key="14">
    <source>
        <dbReference type="ARBA" id="ARBA00023136"/>
    </source>
</evidence>
<organismHost>
    <name type="scientific">Meleagris gallopavo</name>
    <name type="common">Wild turkey</name>
    <dbReference type="NCBI Taxonomy" id="9103"/>
</organismHost>
<gene>
    <name evidence="19" type="primary">UL22</name>
</gene>
<proteinExistence type="inferred from homology"/>
<evidence type="ECO:0000256" key="4">
    <source>
        <dbReference type="ARBA" id="ARBA00022521"/>
    </source>
</evidence>
<dbReference type="GO" id="GO:0046718">
    <property type="term" value="P:symbiont entry into host cell"/>
    <property type="evidence" value="ECO:0007669"/>
    <property type="project" value="UniProtKB-KW"/>
</dbReference>
<evidence type="ECO:0000256" key="13">
    <source>
        <dbReference type="ARBA" id="ARBA00023046"/>
    </source>
</evidence>
<keyword evidence="9" id="KW-1043">Host membrane</keyword>
<evidence type="ECO:0000259" key="18">
    <source>
        <dbReference type="Pfam" id="PF17488"/>
    </source>
</evidence>
<evidence type="ECO:0000256" key="7">
    <source>
        <dbReference type="ARBA" id="ARBA00022729"/>
    </source>
</evidence>
<keyword evidence="10" id="KW-0261">Viral envelope protein</keyword>
<keyword evidence="7" id="KW-0732">Signal</keyword>
<feature type="transmembrane region" description="Helical" evidence="17">
    <location>
        <begin position="763"/>
        <end position="786"/>
    </location>
</feature>
<evidence type="ECO:0000256" key="2">
    <source>
        <dbReference type="ARBA" id="ARBA00022506"/>
    </source>
</evidence>
<evidence type="ECO:0000256" key="6">
    <source>
        <dbReference type="ARBA" id="ARBA00022692"/>
    </source>
</evidence>
<keyword evidence="12 17" id="KW-1133">Transmembrane helix</keyword>
<keyword evidence="16" id="KW-1160">Virus entry into host cell</keyword>
<dbReference type="GO" id="GO:0019064">
    <property type="term" value="P:fusion of virus membrane with host plasma membrane"/>
    <property type="evidence" value="ECO:0007669"/>
    <property type="project" value="UniProtKB-KW"/>
</dbReference>
<dbReference type="Gene3D" id="1.20.58.1340">
    <property type="match status" value="1"/>
</dbReference>
<evidence type="ECO:0000256" key="17">
    <source>
        <dbReference type="SAM" id="Phobius"/>
    </source>
</evidence>
<dbReference type="InterPro" id="IPR035305">
    <property type="entry name" value="Herpes_glycoH_C"/>
</dbReference>
<dbReference type="GO" id="GO:0055036">
    <property type="term" value="C:virion membrane"/>
    <property type="evidence" value="ECO:0007669"/>
    <property type="project" value="UniProtKB-SubCell"/>
</dbReference>
<keyword evidence="4" id="KW-1169">Fusion of virus membrane with host cell membrane</keyword>
<name>Q9E1H0_MEHV1</name>
<evidence type="ECO:0000256" key="15">
    <source>
        <dbReference type="ARBA" id="ARBA00023180"/>
    </source>
</evidence>
<feature type="domain" description="Herpesvirus glycoprotein H C-terminal" evidence="18">
    <location>
        <begin position="607"/>
        <end position="749"/>
    </location>
</feature>
<evidence type="ECO:0000313" key="19">
    <source>
        <dbReference type="EMBL" id="AAG30061.1"/>
    </source>
</evidence>
<evidence type="ECO:0000256" key="3">
    <source>
        <dbReference type="ARBA" id="ARBA00022511"/>
    </source>
</evidence>
<sequence length="808" mass="91187">MKFYCIIRFMIIANIYSSYQISLPGTYPSQILLDMKNSPLVRFNISTRDYKDETLWIRKNSTFVYIDTAVTTANVIFYLPIGQVRQMVFFKRPISRLLTSNNLVKFINTGSYANHTFKTELSPYLSKTNTPLKKYEIVVDQPTGENPPAGFGSLKPADFLNPGYKFVLTSELVGAYTKRSCFVDPMDSLVPIDYDHVRTIIFGSAGMEILMKMGITLASMTISTKYNPPIELIISAKYRNLSLLWPPRQQYEPVNKGTGRPHWIYLLGVYRNVSDSERDSYMNMIKSLDDSMDYHFLISRAHAQMLILAAEDRLVDEMHSFRNVIARLFVSLFAFIRNAFQSGYTSLNDIIEIEADLRLIVEGISSAAFRKDASTHFLISGTPIKDSKADLIKSLLSKVIRPISGHTRPLSAIQHLFLLRSAYALDIPRQNGSLSEQVSTVALSFIENIHIEAMRDILSWNTTTKHALYYAFASILQRPLTEWGASRNARRAILLASSMCTEEHVIATELAIQELYVKIRSNADPIHLLDVYTPCLSSLRLDLSEHHRIYAMADVVFYPDIQQYLKKKSHEGNMKEDDLETKAEYILTKLRSPLIRTLSAYASEVLSCSDQDLLEINAILILPVSGIGSYVVSRRAGMQGIVYTVDGVDVNNQLFITYTRMPCTTTIGNIVPTVLSRPSGKTCPYCGCVLLRYSADGNIRYSIYISSPKLQSELIAFGNSSIRRFNPTTAQIYGNSLLLYPNGTIVRILAFESERVTIISATYIATAVAGSIIALTVIVITVRMIIINMRYNYQGYNKVIDVDDDIRN</sequence>
<evidence type="ECO:0000256" key="1">
    <source>
        <dbReference type="ARBA" id="ARBA00004563"/>
    </source>
</evidence>
<keyword evidence="13" id="KW-1039">Host endosome</keyword>
<keyword evidence="2" id="KW-1168">Fusion of virus membrane with host membrane</keyword>
<dbReference type="Pfam" id="PF02489">
    <property type="entry name" value="Herpes_glycop_H"/>
    <property type="match status" value="1"/>
</dbReference>
<dbReference type="Pfam" id="PF17488">
    <property type="entry name" value="Herpes_glycoH_C"/>
    <property type="match status" value="1"/>
</dbReference>
<organism evidence="19">
    <name type="scientific">Meleagrid herpesvirus 1</name>
    <name type="common">MeHV-1</name>
    <name type="synonym">Turkey herpesvirus</name>
    <dbReference type="NCBI Taxonomy" id="37108"/>
    <lineage>
        <taxon>Viruses</taxon>
        <taxon>Duplodnaviria</taxon>
        <taxon>Heunggongvirae</taxon>
        <taxon>Peploviricota</taxon>
        <taxon>Herviviricetes</taxon>
        <taxon>Herpesvirales</taxon>
        <taxon>Orthoherpesviridae</taxon>
        <taxon>Alphaherpesvirinae</taxon>
        <taxon>Mardivirus</taxon>
        <taxon>Mardivirus meleagridalpha1</taxon>
    </lineage>
</organism>
<evidence type="ECO:0000256" key="10">
    <source>
        <dbReference type="ARBA" id="ARBA00022879"/>
    </source>
</evidence>
<keyword evidence="6 17" id="KW-0812">Transmembrane</keyword>
<evidence type="ECO:0000256" key="16">
    <source>
        <dbReference type="ARBA" id="ARBA00023296"/>
    </source>
</evidence>
<protein>
    <submittedName>
        <fullName evidence="19">UL22 glycoprotein gH</fullName>
    </submittedName>
</protein>
<comment type="subcellular location">
    <subcellularLocation>
        <location evidence="1">Virion membrane</location>
        <topology evidence="1">Single-pass type I membrane protein</topology>
    </subcellularLocation>
</comment>
<keyword evidence="11" id="KW-0730">Sialic acid</keyword>
<evidence type="ECO:0000256" key="8">
    <source>
        <dbReference type="ARBA" id="ARBA00022844"/>
    </source>
</evidence>